<keyword evidence="2" id="KW-0560">Oxidoreductase</keyword>
<dbReference type="RefSeq" id="WP_345193109.1">
    <property type="nucleotide sequence ID" value="NZ_BAABFL010000016.1"/>
</dbReference>
<dbReference type="Gene3D" id="3.40.50.720">
    <property type="entry name" value="NAD(P)-binding Rossmann-like Domain"/>
    <property type="match status" value="1"/>
</dbReference>
<dbReference type="PANTHER" id="PTHR44196">
    <property type="entry name" value="DEHYDROGENASE/REDUCTASE SDR FAMILY MEMBER 7B"/>
    <property type="match status" value="1"/>
</dbReference>
<keyword evidence="4" id="KW-1185">Reference proteome</keyword>
<dbReference type="EMBL" id="BAABFL010000016">
    <property type="protein sequence ID" value="GAA4648017.1"/>
    <property type="molecule type" value="Genomic_DNA"/>
</dbReference>
<dbReference type="InterPro" id="IPR002347">
    <property type="entry name" value="SDR_fam"/>
</dbReference>
<evidence type="ECO:0000313" key="4">
    <source>
        <dbReference type="Proteomes" id="UP001500604"/>
    </source>
</evidence>
<dbReference type="InterPro" id="IPR036291">
    <property type="entry name" value="NAD(P)-bd_dom_sf"/>
</dbReference>
<dbReference type="Proteomes" id="UP001500604">
    <property type="component" value="Unassembled WGS sequence"/>
</dbReference>
<dbReference type="Pfam" id="PF00106">
    <property type="entry name" value="adh_short"/>
    <property type="match status" value="1"/>
</dbReference>
<comment type="similarity">
    <text evidence="1">Belongs to the short-chain dehydrogenases/reductases (SDR) family.</text>
</comment>
<organism evidence="3 4">
    <name type="scientific">Kistimonas scapharcae</name>
    <dbReference type="NCBI Taxonomy" id="1036133"/>
    <lineage>
        <taxon>Bacteria</taxon>
        <taxon>Pseudomonadati</taxon>
        <taxon>Pseudomonadota</taxon>
        <taxon>Gammaproteobacteria</taxon>
        <taxon>Oceanospirillales</taxon>
        <taxon>Endozoicomonadaceae</taxon>
        <taxon>Kistimonas</taxon>
    </lineage>
</organism>
<evidence type="ECO:0000256" key="1">
    <source>
        <dbReference type="ARBA" id="ARBA00006484"/>
    </source>
</evidence>
<evidence type="ECO:0000313" key="3">
    <source>
        <dbReference type="EMBL" id="GAA4648017.1"/>
    </source>
</evidence>
<accession>A0ABP8UZN7</accession>
<sequence>MYKKKALPQHIWIIGGSTGIGRALALDLAQQGCRVAVSARNPDNLVQLEKASKSATGQLMGYPCDATQLQALHNNADQIFSQQGIPDVVILNAAIYDPLEPDTFSSEQEWEVMRINIHSVFNGLDMCLNYFPAPPKQILITVSPSGYRGLPGAGAYGASKAALINLAESMRPTLARRGTRLRLISPGFVDTRLTRKNRFAMPVLLTPQQASQRIIQGLRGNQFEIAFPKRLIWPLKLLSLLPASLWFKLTAELQKRDPE</sequence>
<dbReference type="InterPro" id="IPR020904">
    <property type="entry name" value="Sc_DH/Rdtase_CS"/>
</dbReference>
<proteinExistence type="inferred from homology"/>
<dbReference type="SUPFAM" id="SSF51735">
    <property type="entry name" value="NAD(P)-binding Rossmann-fold domains"/>
    <property type="match status" value="1"/>
</dbReference>
<protein>
    <submittedName>
        <fullName evidence="3">SDR family NAD(P)-dependent oxidoreductase</fullName>
    </submittedName>
</protein>
<comment type="caution">
    <text evidence="3">The sequence shown here is derived from an EMBL/GenBank/DDBJ whole genome shotgun (WGS) entry which is preliminary data.</text>
</comment>
<reference evidence="4" key="1">
    <citation type="journal article" date="2019" name="Int. J. Syst. Evol. Microbiol.">
        <title>The Global Catalogue of Microorganisms (GCM) 10K type strain sequencing project: providing services to taxonomists for standard genome sequencing and annotation.</title>
        <authorList>
            <consortium name="The Broad Institute Genomics Platform"/>
            <consortium name="The Broad Institute Genome Sequencing Center for Infectious Disease"/>
            <person name="Wu L."/>
            <person name="Ma J."/>
        </authorList>
    </citation>
    <scope>NUCLEOTIDE SEQUENCE [LARGE SCALE GENOMIC DNA]</scope>
    <source>
        <strain evidence="4">JCM 17805</strain>
    </source>
</reference>
<evidence type="ECO:0000256" key="2">
    <source>
        <dbReference type="ARBA" id="ARBA00023002"/>
    </source>
</evidence>
<dbReference type="PRINTS" id="PR00081">
    <property type="entry name" value="GDHRDH"/>
</dbReference>
<gene>
    <name evidence="3" type="ORF">GCM10023116_02790</name>
</gene>
<dbReference type="PROSITE" id="PS00061">
    <property type="entry name" value="ADH_SHORT"/>
    <property type="match status" value="1"/>
</dbReference>
<dbReference type="PANTHER" id="PTHR44196:SF1">
    <property type="entry name" value="DEHYDROGENASE_REDUCTASE SDR FAMILY MEMBER 7B"/>
    <property type="match status" value="1"/>
</dbReference>
<name>A0ABP8UZN7_9GAMM</name>